<evidence type="ECO:0000313" key="3">
    <source>
        <dbReference type="Proteomes" id="UP001605036"/>
    </source>
</evidence>
<comment type="caution">
    <text evidence="2">The sequence shown here is derived from an EMBL/GenBank/DDBJ whole genome shotgun (WGS) entry which is preliminary data.</text>
</comment>
<sequence length="352" mass="40230">MFEALPVEVSSSTSEGDEDEEDASTTKDEEMATPQEADELAEQTQDSPTERAGRTLGEAGPSTLLPDLNKIPTSKNNIIEQNRRKKQRKKEKKREQNILRRRSKAVWVEKGEACTKYFFATLKAKQAVTRLTVLRDAENREVTDAETILNIVHKYYTDLYTQPAVSAEERQEQEEVLGLLEQRVTTEDNHGLLEVPGADKLHEVVKKLPLDKSPGEDGLPAEVLREMWPEVGSYCLEFIQEVWRNKRLGNFNTGAVIKLLPKNDKKEDIRNWRPISLLTLAYKIVGRILARRLKDIVPKLIDAERTGFIKGRSITDNVLSLGLGQIMRFFVKLQLQKRRYNREYGSGLLKKL</sequence>
<protein>
    <recommendedName>
        <fullName evidence="4">Reverse transcriptase domain-containing protein</fullName>
    </recommendedName>
</protein>
<keyword evidence="3" id="KW-1185">Reference proteome</keyword>
<dbReference type="EMBL" id="JBHFFA010000001">
    <property type="protein sequence ID" value="KAL2652196.1"/>
    <property type="molecule type" value="Genomic_DNA"/>
</dbReference>
<accession>A0ABD1ZMV2</accession>
<dbReference type="PANTHER" id="PTHR31635:SF196">
    <property type="entry name" value="REVERSE TRANSCRIPTASE DOMAIN-CONTAINING PROTEIN-RELATED"/>
    <property type="match status" value="1"/>
</dbReference>
<dbReference type="PANTHER" id="PTHR31635">
    <property type="entry name" value="REVERSE TRANSCRIPTASE DOMAIN-CONTAINING PROTEIN-RELATED"/>
    <property type="match status" value="1"/>
</dbReference>
<organism evidence="2 3">
    <name type="scientific">Riccia fluitans</name>
    <dbReference type="NCBI Taxonomy" id="41844"/>
    <lineage>
        <taxon>Eukaryota</taxon>
        <taxon>Viridiplantae</taxon>
        <taxon>Streptophyta</taxon>
        <taxon>Embryophyta</taxon>
        <taxon>Marchantiophyta</taxon>
        <taxon>Marchantiopsida</taxon>
        <taxon>Marchantiidae</taxon>
        <taxon>Marchantiales</taxon>
        <taxon>Ricciaceae</taxon>
        <taxon>Riccia</taxon>
    </lineage>
</organism>
<reference evidence="2 3" key="1">
    <citation type="submission" date="2024-09" db="EMBL/GenBank/DDBJ databases">
        <title>Chromosome-scale assembly of Riccia fluitans.</title>
        <authorList>
            <person name="Paukszto L."/>
            <person name="Sawicki J."/>
            <person name="Karawczyk K."/>
            <person name="Piernik-Szablinska J."/>
            <person name="Szczecinska M."/>
            <person name="Mazdziarz M."/>
        </authorList>
    </citation>
    <scope>NUCLEOTIDE SEQUENCE [LARGE SCALE GENOMIC DNA]</scope>
    <source>
        <strain evidence="2">Rf_01</strain>
        <tissue evidence="2">Aerial parts of the thallus</tissue>
    </source>
</reference>
<proteinExistence type="predicted"/>
<evidence type="ECO:0008006" key="4">
    <source>
        <dbReference type="Google" id="ProtNLM"/>
    </source>
</evidence>
<evidence type="ECO:0000313" key="2">
    <source>
        <dbReference type="EMBL" id="KAL2652196.1"/>
    </source>
</evidence>
<gene>
    <name evidence="2" type="ORF">R1flu_020324</name>
</gene>
<name>A0ABD1ZMV2_9MARC</name>
<feature type="region of interest" description="Disordered" evidence="1">
    <location>
        <begin position="1"/>
        <end position="97"/>
    </location>
</feature>
<dbReference type="InterPro" id="IPR043502">
    <property type="entry name" value="DNA/RNA_pol_sf"/>
</dbReference>
<feature type="compositionally biased region" description="Basic residues" evidence="1">
    <location>
        <begin position="83"/>
        <end position="92"/>
    </location>
</feature>
<dbReference type="SUPFAM" id="SSF56672">
    <property type="entry name" value="DNA/RNA polymerases"/>
    <property type="match status" value="1"/>
</dbReference>
<dbReference type="AlphaFoldDB" id="A0ABD1ZMV2"/>
<dbReference type="Proteomes" id="UP001605036">
    <property type="component" value="Unassembled WGS sequence"/>
</dbReference>
<evidence type="ECO:0000256" key="1">
    <source>
        <dbReference type="SAM" id="MobiDB-lite"/>
    </source>
</evidence>